<name>A0AAP9IV79_BACOV</name>
<feature type="domain" description="BIG2" evidence="2">
    <location>
        <begin position="217"/>
        <end position="295"/>
    </location>
</feature>
<dbReference type="Proteomes" id="UP000318823">
    <property type="component" value="Chromosome"/>
</dbReference>
<proteinExistence type="predicted"/>
<reference evidence="4" key="1">
    <citation type="journal article" date="2018" name="J. Anim. Genet.">
        <title>Acquired interbacterial defense systems protect against interspecies antagonism in the human gut microbiome.</title>
        <authorList>
            <person name="Ross B.D."/>
            <person name="Verster A.J."/>
            <person name="Radey M.C."/>
            <person name="Schmidtke D.T."/>
            <person name="Pope C.E."/>
            <person name="Hoffman L.R."/>
            <person name="Hajjar A."/>
            <person name="Peterson S.B."/>
            <person name="Borenstein E."/>
            <person name="Mougous J."/>
        </authorList>
    </citation>
    <scope>NUCLEOTIDE SEQUENCE [LARGE SCALE GENOMIC DNA]</scope>
    <source>
        <strain evidence="4">3725 D1 iv</strain>
    </source>
</reference>
<feature type="signal peptide" evidence="1">
    <location>
        <begin position="1"/>
        <end position="29"/>
    </location>
</feature>
<dbReference type="SMART" id="SM00635">
    <property type="entry name" value="BID_2"/>
    <property type="match status" value="3"/>
</dbReference>
<keyword evidence="1" id="KW-0732">Signal</keyword>
<accession>A0AAP9IV79</accession>
<organism evidence="3 4">
    <name type="scientific">Bacteroides ovatus</name>
    <dbReference type="NCBI Taxonomy" id="28116"/>
    <lineage>
        <taxon>Bacteria</taxon>
        <taxon>Pseudomonadati</taxon>
        <taxon>Bacteroidota</taxon>
        <taxon>Bacteroidia</taxon>
        <taxon>Bacteroidales</taxon>
        <taxon>Bacteroidaceae</taxon>
        <taxon>Bacteroides</taxon>
    </lineage>
</organism>
<evidence type="ECO:0000313" key="3">
    <source>
        <dbReference type="EMBL" id="QDM08593.1"/>
    </source>
</evidence>
<dbReference type="SUPFAM" id="SSF49373">
    <property type="entry name" value="Invasin/intimin cell-adhesion fragments"/>
    <property type="match status" value="3"/>
</dbReference>
<gene>
    <name evidence="3" type="ORF">DYI28_07585</name>
</gene>
<dbReference type="InterPro" id="IPR003343">
    <property type="entry name" value="Big_2"/>
</dbReference>
<dbReference type="AlphaFoldDB" id="A0AAP9IV79"/>
<dbReference type="PROSITE" id="PS51257">
    <property type="entry name" value="PROKAR_LIPOPROTEIN"/>
    <property type="match status" value="1"/>
</dbReference>
<dbReference type="InterPro" id="IPR045197">
    <property type="entry name" value="NUP210-like"/>
</dbReference>
<evidence type="ECO:0000256" key="1">
    <source>
        <dbReference type="SAM" id="SignalP"/>
    </source>
</evidence>
<dbReference type="PANTHER" id="PTHR23019">
    <property type="entry name" value="NUCLEAR PORE MEMBRANE GLYCOPROTEIN GP210-RELATED"/>
    <property type="match status" value="1"/>
</dbReference>
<dbReference type="Gene3D" id="2.60.40.1080">
    <property type="match status" value="3"/>
</dbReference>
<evidence type="ECO:0000259" key="2">
    <source>
        <dbReference type="SMART" id="SM00635"/>
    </source>
</evidence>
<feature type="chain" id="PRO_5042844129" evidence="1">
    <location>
        <begin position="30"/>
        <end position="471"/>
    </location>
</feature>
<sequence length="471" mass="51741">MKQINLIYKYRVFSLIAMMALSLLGTSCKDEDNFEALGSEKIISAIELKVTERLPLLVNTDSLIAYTVLPDDAGNKNLLWTSANKEIASVNAEGRITAHKLGKVYITAMPEVGFAATKTIEVEVIDEIIKIQDIHVKGEDQLSVYVTASLQLETSFTPEVVTYTTLNWISETPEIATVSESGLIKGITPGTARIRIEARDGSHFSKVITVEVKEIVPLRDILFDESQKELALNETSVLNITPVPANATVSAIEWSSENANVVSINKESGVFTVKAYGTTRLIAKSGDIEKSLEVTVIKGKINDTFLYGVSNWEKFGSDAESAEIVNGKLLVKASASLKKASIHRIPDTDFHAGLYPIVAIKMTKIETTCRLTFDSWTGKDLGGAYVGCNGSYDVWKPQTLIDSADGVPVFYANLAEHNLGKAKLPTNEAKTLDEYLYRIQNLGTTENISYEVYWVKSFKSVEELKAYIGAE</sequence>
<dbReference type="EMBL" id="CP041395">
    <property type="protein sequence ID" value="QDM08593.1"/>
    <property type="molecule type" value="Genomic_DNA"/>
</dbReference>
<dbReference type="Pfam" id="PF02368">
    <property type="entry name" value="Big_2"/>
    <property type="match status" value="2"/>
</dbReference>
<dbReference type="Pfam" id="PF16351">
    <property type="entry name" value="DUF4979"/>
    <property type="match status" value="1"/>
</dbReference>
<dbReference type="InterPro" id="IPR008964">
    <property type="entry name" value="Invasin/intimin_cell_adhesion"/>
</dbReference>
<dbReference type="PANTHER" id="PTHR23019:SF0">
    <property type="entry name" value="NUCLEAR PORE MEMBRANE GLYCOPROTEIN 210"/>
    <property type="match status" value="1"/>
</dbReference>
<dbReference type="RefSeq" id="WP_032843331.1">
    <property type="nucleotide sequence ID" value="NZ_CAXSRA010000002.1"/>
</dbReference>
<feature type="domain" description="BIG2" evidence="2">
    <location>
        <begin position="36"/>
        <end position="119"/>
    </location>
</feature>
<evidence type="ECO:0000313" key="4">
    <source>
        <dbReference type="Proteomes" id="UP000318823"/>
    </source>
</evidence>
<feature type="domain" description="BIG2" evidence="2">
    <location>
        <begin position="130"/>
        <end position="210"/>
    </location>
</feature>
<protein>
    <submittedName>
        <fullName evidence="3">DUF4979 domain-containing protein</fullName>
    </submittedName>
</protein>
<dbReference type="InterPro" id="IPR032502">
    <property type="entry name" value="DUF4979"/>
</dbReference>